<proteinExistence type="predicted"/>
<evidence type="ECO:0000313" key="2">
    <source>
        <dbReference type="Ensembl" id="ENSGMOP00000042239.1"/>
    </source>
</evidence>
<sequence>MVLSYLMTKDISLREIEDDLNSAMLKQRHLTVSGTKSDLIERLKAYQELHASRERLHQHHHQWAGRDG</sequence>
<evidence type="ECO:0000259" key="1">
    <source>
        <dbReference type="Pfam" id="PF02037"/>
    </source>
</evidence>
<organism evidence="2 3">
    <name type="scientific">Gadus morhua</name>
    <name type="common">Atlantic cod</name>
    <dbReference type="NCBI Taxonomy" id="8049"/>
    <lineage>
        <taxon>Eukaryota</taxon>
        <taxon>Metazoa</taxon>
        <taxon>Chordata</taxon>
        <taxon>Craniata</taxon>
        <taxon>Vertebrata</taxon>
        <taxon>Euteleostomi</taxon>
        <taxon>Actinopterygii</taxon>
        <taxon>Neopterygii</taxon>
        <taxon>Teleostei</taxon>
        <taxon>Neoteleostei</taxon>
        <taxon>Acanthomorphata</taxon>
        <taxon>Zeiogadaria</taxon>
        <taxon>Gadariae</taxon>
        <taxon>Gadiformes</taxon>
        <taxon>Gadoidei</taxon>
        <taxon>Gadidae</taxon>
        <taxon>Gadus</taxon>
    </lineage>
</organism>
<evidence type="ECO:0000313" key="3">
    <source>
        <dbReference type="Proteomes" id="UP000694546"/>
    </source>
</evidence>
<dbReference type="AlphaFoldDB" id="A0A8C5B5H3"/>
<dbReference type="InterPro" id="IPR003034">
    <property type="entry name" value="SAP_dom"/>
</dbReference>
<name>A0A8C5B5H3_GADMO</name>
<reference evidence="2" key="1">
    <citation type="submission" date="2025-08" db="UniProtKB">
        <authorList>
            <consortium name="Ensembl"/>
        </authorList>
    </citation>
    <scope>IDENTIFICATION</scope>
</reference>
<reference evidence="2" key="2">
    <citation type="submission" date="2025-09" db="UniProtKB">
        <authorList>
            <consortium name="Ensembl"/>
        </authorList>
    </citation>
    <scope>IDENTIFICATION</scope>
</reference>
<dbReference type="Proteomes" id="UP000694546">
    <property type="component" value="Chromosome 2"/>
</dbReference>
<dbReference type="SUPFAM" id="SSF68906">
    <property type="entry name" value="SAP domain"/>
    <property type="match status" value="1"/>
</dbReference>
<keyword evidence="3" id="KW-1185">Reference proteome</keyword>
<dbReference type="Ensembl" id="ENSGMOT00000069123.1">
    <property type="protein sequence ID" value="ENSGMOP00000042239.1"/>
    <property type="gene ID" value="ENSGMOG00000027530.1"/>
</dbReference>
<protein>
    <recommendedName>
        <fullName evidence="1">SAP domain-containing protein</fullName>
    </recommendedName>
</protein>
<dbReference type="Pfam" id="PF02037">
    <property type="entry name" value="SAP"/>
    <property type="match status" value="1"/>
</dbReference>
<dbReference type="InterPro" id="IPR036361">
    <property type="entry name" value="SAP_dom_sf"/>
</dbReference>
<feature type="domain" description="SAP" evidence="1">
    <location>
        <begin position="25"/>
        <end position="47"/>
    </location>
</feature>
<dbReference type="Gene3D" id="1.10.720.30">
    <property type="entry name" value="SAP domain"/>
    <property type="match status" value="1"/>
</dbReference>
<accession>A0A8C5B5H3</accession>